<evidence type="ECO:0000256" key="1">
    <source>
        <dbReference type="SAM" id="MobiDB-lite"/>
    </source>
</evidence>
<evidence type="ECO:0000313" key="3">
    <source>
        <dbReference type="Proteomes" id="UP000683000"/>
    </source>
</evidence>
<accession>A0A8I2YJL3</accession>
<feature type="compositionally biased region" description="Polar residues" evidence="1">
    <location>
        <begin position="187"/>
        <end position="200"/>
    </location>
</feature>
<comment type="caution">
    <text evidence="2">The sequence shown here is derived from an EMBL/GenBank/DDBJ whole genome shotgun (WGS) entry which is preliminary data.</text>
</comment>
<dbReference type="EMBL" id="JAGFBS010000021">
    <property type="protein sequence ID" value="KAG6373614.1"/>
    <property type="molecule type" value="Genomic_DNA"/>
</dbReference>
<feature type="region of interest" description="Disordered" evidence="1">
    <location>
        <begin position="187"/>
        <end position="217"/>
    </location>
</feature>
<gene>
    <name evidence="2" type="ORF">JVT61DRAFT_6275</name>
</gene>
<protein>
    <submittedName>
        <fullName evidence="2">Uncharacterized protein</fullName>
    </submittedName>
</protein>
<dbReference type="Proteomes" id="UP000683000">
    <property type="component" value="Unassembled WGS sequence"/>
</dbReference>
<proteinExistence type="predicted"/>
<sequence length="217" mass="23515">MSHISDDICLSQSTTSTRGCTCRPSEKVQAMLEDHQQEKQASEKQALIKAKHCEELTRKREQASKAVEQGLDSATVTGTTNAAQKTNTVHSMQALAPDNAFTSRPVVASNNASVTRAALSSLLIARKGNVPPVPSLARMPPKFNPVPKQAATGMLLQCVCALMPTQSMKVQKLKRERAVLNIDELSTTNDSMPKNPSQLVSLKRACDHEPTPFPPSQ</sequence>
<keyword evidence="3" id="KW-1185">Reference proteome</keyword>
<organism evidence="2 3">
    <name type="scientific">Boletus reticuloceps</name>
    <dbReference type="NCBI Taxonomy" id="495285"/>
    <lineage>
        <taxon>Eukaryota</taxon>
        <taxon>Fungi</taxon>
        <taxon>Dikarya</taxon>
        <taxon>Basidiomycota</taxon>
        <taxon>Agaricomycotina</taxon>
        <taxon>Agaricomycetes</taxon>
        <taxon>Agaricomycetidae</taxon>
        <taxon>Boletales</taxon>
        <taxon>Boletineae</taxon>
        <taxon>Boletaceae</taxon>
        <taxon>Boletoideae</taxon>
        <taxon>Boletus</taxon>
    </lineage>
</organism>
<evidence type="ECO:0000313" key="2">
    <source>
        <dbReference type="EMBL" id="KAG6373614.1"/>
    </source>
</evidence>
<dbReference type="AlphaFoldDB" id="A0A8I2YJL3"/>
<name>A0A8I2YJL3_9AGAM</name>
<reference evidence="2" key="1">
    <citation type="submission" date="2021-03" db="EMBL/GenBank/DDBJ databases">
        <title>Evolutionary innovations through gain and loss of genes in the ectomycorrhizal Boletales.</title>
        <authorList>
            <person name="Wu G."/>
            <person name="Miyauchi S."/>
            <person name="Morin E."/>
            <person name="Yang Z.-L."/>
            <person name="Xu J."/>
            <person name="Martin F.M."/>
        </authorList>
    </citation>
    <scope>NUCLEOTIDE SEQUENCE</scope>
    <source>
        <strain evidence="2">BR01</strain>
    </source>
</reference>
<dbReference type="OrthoDB" id="2710971at2759"/>